<comment type="caution">
    <text evidence="2">The sequence shown here is derived from an EMBL/GenBank/DDBJ whole genome shotgun (WGS) entry which is preliminary data.</text>
</comment>
<dbReference type="EMBL" id="QXFT01001834">
    <property type="protein sequence ID" value="KAE9309369.1"/>
    <property type="molecule type" value="Genomic_DNA"/>
</dbReference>
<keyword evidence="5" id="KW-1185">Reference proteome</keyword>
<evidence type="ECO:0000313" key="2">
    <source>
        <dbReference type="EMBL" id="KAE8995614.1"/>
    </source>
</evidence>
<evidence type="ECO:0000313" key="3">
    <source>
        <dbReference type="EMBL" id="KAE9309369.1"/>
    </source>
</evidence>
<evidence type="ECO:0000313" key="6">
    <source>
        <dbReference type="Proteomes" id="UP000435112"/>
    </source>
</evidence>
<evidence type="ECO:0000313" key="5">
    <source>
        <dbReference type="Proteomes" id="UP000434957"/>
    </source>
</evidence>
<evidence type="ECO:0000313" key="1">
    <source>
        <dbReference type="EMBL" id="KAE8993427.1"/>
    </source>
</evidence>
<dbReference type="AlphaFoldDB" id="A0A6A3JTV7"/>
<dbReference type="Proteomes" id="UP000429607">
    <property type="component" value="Unassembled WGS sequence"/>
</dbReference>
<organism evidence="2 4">
    <name type="scientific">Phytophthora rubi</name>
    <dbReference type="NCBI Taxonomy" id="129364"/>
    <lineage>
        <taxon>Eukaryota</taxon>
        <taxon>Sar</taxon>
        <taxon>Stramenopiles</taxon>
        <taxon>Oomycota</taxon>
        <taxon>Peronosporomycetes</taxon>
        <taxon>Peronosporales</taxon>
        <taxon>Peronosporaceae</taxon>
        <taxon>Phytophthora</taxon>
    </lineage>
</organism>
<evidence type="ECO:0000313" key="4">
    <source>
        <dbReference type="Proteomes" id="UP000429607"/>
    </source>
</evidence>
<dbReference type="Proteomes" id="UP000434957">
    <property type="component" value="Unassembled WGS sequence"/>
</dbReference>
<reference evidence="4 6" key="1">
    <citation type="submission" date="2018-09" db="EMBL/GenBank/DDBJ databases">
        <title>Genomic investigation of the strawberry pathogen Phytophthora fragariae indicates pathogenicity is determined by transcriptional variation in three key races.</title>
        <authorList>
            <person name="Adams T.M."/>
            <person name="Armitage A.D."/>
            <person name="Sobczyk M.K."/>
            <person name="Bates H.J."/>
            <person name="Dunwell J.M."/>
            <person name="Nellist C.F."/>
            <person name="Harrison R.J."/>
        </authorList>
    </citation>
    <scope>NUCLEOTIDE SEQUENCE [LARGE SCALE GENOMIC DNA]</scope>
    <source>
        <strain evidence="2 4">SCRP249</strain>
        <strain evidence="1 6">SCRP324</strain>
        <strain evidence="3 5">SCRP333</strain>
    </source>
</reference>
<sequence>MCAAPSSFSVCWSCLPSLFVAERPADCLAAGVLRGAVIVQYLNCVVELQYDVDNNYVS</sequence>
<dbReference type="EMBL" id="QXFU01001912">
    <property type="protein sequence ID" value="KAE8993427.1"/>
    <property type="molecule type" value="Genomic_DNA"/>
</dbReference>
<dbReference type="EMBL" id="QXFV01001937">
    <property type="protein sequence ID" value="KAE8995614.1"/>
    <property type="molecule type" value="Genomic_DNA"/>
</dbReference>
<name>A0A6A3JTV7_9STRA</name>
<proteinExistence type="predicted"/>
<gene>
    <name evidence="2" type="ORF">PR001_g20078</name>
    <name evidence="1" type="ORF">PR002_g20241</name>
    <name evidence="3" type="ORF">PR003_g20530</name>
</gene>
<protein>
    <submittedName>
        <fullName evidence="2">Uncharacterized protein</fullName>
    </submittedName>
</protein>
<accession>A0A6A3JTV7</accession>
<dbReference type="Proteomes" id="UP000435112">
    <property type="component" value="Unassembled WGS sequence"/>
</dbReference>